<reference evidence="1" key="1">
    <citation type="submission" date="2014-11" db="EMBL/GenBank/DDBJ databases">
        <authorList>
            <person name="Amaro Gonzalez C."/>
        </authorList>
    </citation>
    <scope>NUCLEOTIDE SEQUENCE</scope>
</reference>
<organism evidence="1">
    <name type="scientific">Anguilla anguilla</name>
    <name type="common">European freshwater eel</name>
    <name type="synonym">Muraena anguilla</name>
    <dbReference type="NCBI Taxonomy" id="7936"/>
    <lineage>
        <taxon>Eukaryota</taxon>
        <taxon>Metazoa</taxon>
        <taxon>Chordata</taxon>
        <taxon>Craniata</taxon>
        <taxon>Vertebrata</taxon>
        <taxon>Euteleostomi</taxon>
        <taxon>Actinopterygii</taxon>
        <taxon>Neopterygii</taxon>
        <taxon>Teleostei</taxon>
        <taxon>Anguilliformes</taxon>
        <taxon>Anguillidae</taxon>
        <taxon>Anguilla</taxon>
    </lineage>
</organism>
<accession>A0A0E9VPL4</accession>
<reference evidence="1" key="2">
    <citation type="journal article" date="2015" name="Fish Shellfish Immunol.">
        <title>Early steps in the European eel (Anguilla anguilla)-Vibrio vulnificus interaction in the gills: Role of the RtxA13 toxin.</title>
        <authorList>
            <person name="Callol A."/>
            <person name="Pajuelo D."/>
            <person name="Ebbesson L."/>
            <person name="Teles M."/>
            <person name="MacKenzie S."/>
            <person name="Amaro C."/>
        </authorList>
    </citation>
    <scope>NUCLEOTIDE SEQUENCE</scope>
</reference>
<protein>
    <submittedName>
        <fullName evidence="1">Uncharacterized protein</fullName>
    </submittedName>
</protein>
<name>A0A0E9VPL4_ANGAN</name>
<evidence type="ECO:0000313" key="1">
    <source>
        <dbReference type="EMBL" id="JAH80079.1"/>
    </source>
</evidence>
<dbReference type="EMBL" id="GBXM01028498">
    <property type="protein sequence ID" value="JAH80079.1"/>
    <property type="molecule type" value="Transcribed_RNA"/>
</dbReference>
<sequence>MKQQCEEAFSAGKCGHFKIEEARPG</sequence>
<proteinExistence type="predicted"/>
<dbReference type="AlphaFoldDB" id="A0A0E9VPL4"/>